<evidence type="ECO:0000313" key="4">
    <source>
        <dbReference type="EMBL" id="SHF67122.1"/>
    </source>
</evidence>
<protein>
    <submittedName>
        <fullName evidence="2">2-hydroxyacyl-CoA dehydratase</fullName>
    </submittedName>
    <submittedName>
        <fullName evidence="3">2-hydroxyglutaryl-CoA dehydratase</fullName>
    </submittedName>
    <submittedName>
        <fullName evidence="4">Predicted nucleotide-binding protein, sugar kinase/HSP70/actin superfamily</fullName>
    </submittedName>
</protein>
<gene>
    <name evidence="3" type="ORF">GT747_02395</name>
    <name evidence="2" type="ORF">NE646_05875</name>
    <name evidence="4" type="ORF">SAMN05444424_0278</name>
</gene>
<reference evidence="5" key="2">
    <citation type="submission" date="2016-11" db="EMBL/GenBank/DDBJ databases">
        <authorList>
            <person name="Jaros S."/>
            <person name="Januszkiewicz K."/>
            <person name="Wedrychowicz H."/>
        </authorList>
    </citation>
    <scope>NUCLEOTIDE SEQUENCE [LARGE SCALE GENOMIC DNA]</scope>
    <source>
        <strain evidence="5">DSM 4029</strain>
    </source>
</reference>
<accession>A0AAQ1MB91</accession>
<dbReference type="GO" id="GO:0016301">
    <property type="term" value="F:kinase activity"/>
    <property type="evidence" value="ECO:0007669"/>
    <property type="project" value="UniProtKB-KW"/>
</dbReference>
<dbReference type="RefSeq" id="WP_021658366.1">
    <property type="nucleotide sequence ID" value="NZ_FQVY01000001.1"/>
</dbReference>
<dbReference type="Proteomes" id="UP000474718">
    <property type="component" value="Unassembled WGS sequence"/>
</dbReference>
<reference evidence="4" key="1">
    <citation type="submission" date="2016-11" db="EMBL/GenBank/DDBJ databases">
        <authorList>
            <person name="Varghese N."/>
            <person name="Submissions S."/>
        </authorList>
    </citation>
    <scope>NUCLEOTIDE SEQUENCE</scope>
    <source>
        <strain evidence="4">DSM 4029</strain>
    </source>
</reference>
<proteinExistence type="predicted"/>
<reference evidence="2" key="4">
    <citation type="submission" date="2022-06" db="EMBL/GenBank/DDBJ databases">
        <title>Isolation of gut microbiota from human fecal samples.</title>
        <authorList>
            <person name="Pamer E.G."/>
            <person name="Barat B."/>
            <person name="Waligurski E."/>
            <person name="Medina S."/>
            <person name="Paddock L."/>
            <person name="Mostad J."/>
        </authorList>
    </citation>
    <scope>NUCLEOTIDE SEQUENCE</scope>
    <source>
        <strain evidence="2">DFI.7.96</strain>
    </source>
</reference>
<name>A0AAQ1MB91_9FIRM</name>
<dbReference type="EMBL" id="JANGAB010000002">
    <property type="protein sequence ID" value="MCQ4949193.1"/>
    <property type="molecule type" value="Genomic_DNA"/>
</dbReference>
<reference evidence="3 6" key="3">
    <citation type="journal article" date="2019" name="Nat. Med.">
        <title>A library of human gut bacterial isolates paired with longitudinal multiomics data enables mechanistic microbiome research.</title>
        <authorList>
            <person name="Poyet M."/>
            <person name="Groussin M."/>
            <person name="Gibbons S.M."/>
            <person name="Avila-Pacheco J."/>
            <person name="Jiang X."/>
            <person name="Kearney S.M."/>
            <person name="Perrotta A.R."/>
            <person name="Berdy B."/>
            <person name="Zhao S."/>
            <person name="Lieberman T.D."/>
            <person name="Swanson P.K."/>
            <person name="Smith M."/>
            <person name="Roesemann S."/>
            <person name="Alexander J.E."/>
            <person name="Rich S.A."/>
            <person name="Livny J."/>
            <person name="Vlamakis H."/>
            <person name="Clish C."/>
            <person name="Bullock K."/>
            <person name="Deik A."/>
            <person name="Scott J."/>
            <person name="Pierce K.A."/>
            <person name="Xavier R.J."/>
            <person name="Alm E.J."/>
        </authorList>
    </citation>
    <scope>NUCLEOTIDE SEQUENCE [LARGE SCALE GENOMIC DNA]</scope>
    <source>
        <strain evidence="3 6">BIOML-A2</strain>
    </source>
</reference>
<keyword evidence="4" id="KW-0808">Transferase</keyword>
<dbReference type="AlphaFoldDB" id="A0AAQ1MB91"/>
<dbReference type="InterPro" id="IPR051805">
    <property type="entry name" value="Dehydratase_Activator_Redct"/>
</dbReference>
<dbReference type="Proteomes" id="UP000184089">
    <property type="component" value="Unassembled WGS sequence"/>
</dbReference>
<sequence length="439" mass="49472">MPPIEKPPVFTPEMRENYTILIPGMLPIHFRMLEKILIRNGYKVKILTTIGRQIVDEGLKNVHNDTCYPALLVIGQLISALKSGAYDPHKTALLITQTGGGCRASNYLSLLRKALRQSGYGYVPVISLNFSNLEKQPGFTFTPGMLVQAMYAIIYGDMLMWLKNQCKPYEIIKGSTDAVVERWTDALCEQFESKAFLQVQKNYRAILDDFSAIQRHREKKIKVGIVGEIYMKYAPLGNNNLEQFLIDEGAEPVLSGLLDFCMYCIQNNIIDNDLYGKAFKHRAVNAFLLRYFQRWQNKMIRAIAKHGEFRAPTSFSELKHLVDGVIGTGAKMGEGWLLTSEMVEHIHSGVDNIVCTQPLFCLPNHIVAKGMMRKIKDRYPQANIVAVDYDPSATSVNQENRLKLMLSNARLAEEFGLSSEGEKAPAAPEGETQRETVTL</sequence>
<dbReference type="EMBL" id="FQVY01000001">
    <property type="protein sequence ID" value="SHF67122.1"/>
    <property type="molecule type" value="Genomic_DNA"/>
</dbReference>
<evidence type="ECO:0000313" key="2">
    <source>
        <dbReference type="EMBL" id="MCQ4949193.1"/>
    </source>
</evidence>
<keyword evidence="4" id="KW-0418">Kinase</keyword>
<evidence type="ECO:0000313" key="5">
    <source>
        <dbReference type="Proteomes" id="UP000184089"/>
    </source>
</evidence>
<evidence type="ECO:0000256" key="1">
    <source>
        <dbReference type="SAM" id="MobiDB-lite"/>
    </source>
</evidence>
<dbReference type="EMBL" id="WWVX01000001">
    <property type="protein sequence ID" value="MZL68627.1"/>
    <property type="molecule type" value="Genomic_DNA"/>
</dbReference>
<organism evidence="4 5">
    <name type="scientific">Bittarella massiliensis</name>
    <name type="common">ex Durand et al. 2017</name>
    <dbReference type="NCBI Taxonomy" id="1720313"/>
    <lineage>
        <taxon>Bacteria</taxon>
        <taxon>Bacillati</taxon>
        <taxon>Bacillota</taxon>
        <taxon>Clostridia</taxon>
        <taxon>Eubacteriales</taxon>
        <taxon>Oscillospiraceae</taxon>
        <taxon>Bittarella (ex Durand et al. 2017)</taxon>
    </lineage>
</organism>
<dbReference type="Proteomes" id="UP001205063">
    <property type="component" value="Unassembled WGS sequence"/>
</dbReference>
<keyword evidence="6" id="KW-1185">Reference proteome</keyword>
<feature type="region of interest" description="Disordered" evidence="1">
    <location>
        <begin position="416"/>
        <end position="439"/>
    </location>
</feature>
<evidence type="ECO:0000313" key="3">
    <source>
        <dbReference type="EMBL" id="MZL68627.1"/>
    </source>
</evidence>
<dbReference type="PANTHER" id="PTHR32329">
    <property type="entry name" value="BIFUNCTIONAL PROTEIN [INCLUDES 2-HYDROXYACYL-COA DEHYDRATASE (N-TER) AND ITS ACTIVATOR DOMAIN (C_TERM)-RELATED"/>
    <property type="match status" value="1"/>
</dbReference>
<dbReference type="PANTHER" id="PTHR32329:SF4">
    <property type="entry name" value="ACTIVATOR OF 2-HYDROXYACYL-COA DEHYDRATASE"/>
    <property type="match status" value="1"/>
</dbReference>
<comment type="caution">
    <text evidence="4">The sequence shown here is derived from an EMBL/GenBank/DDBJ whole genome shotgun (WGS) entry which is preliminary data.</text>
</comment>
<evidence type="ECO:0000313" key="6">
    <source>
        <dbReference type="Proteomes" id="UP000474718"/>
    </source>
</evidence>